<dbReference type="VEuPathDB" id="FungiDB:H310_10872"/>
<keyword evidence="1" id="KW-0238">DNA-binding</keyword>
<proteinExistence type="predicted"/>
<dbReference type="InterPro" id="IPR010998">
    <property type="entry name" value="Integrase_recombinase_N"/>
</dbReference>
<dbReference type="EMBL" id="KI913979">
    <property type="protein sequence ID" value="ETV95828.1"/>
    <property type="molecule type" value="Genomic_DNA"/>
</dbReference>
<dbReference type="RefSeq" id="XP_008875579.1">
    <property type="nucleotide sequence ID" value="XM_008877357.1"/>
</dbReference>
<reference evidence="2" key="1">
    <citation type="submission" date="2013-12" db="EMBL/GenBank/DDBJ databases">
        <title>The Genome Sequence of Aphanomyces invadans NJM9701.</title>
        <authorList>
            <consortium name="The Broad Institute Genomics Platform"/>
            <person name="Russ C."/>
            <person name="Tyler B."/>
            <person name="van West P."/>
            <person name="Dieguez-Uribeondo J."/>
            <person name="Young S.K."/>
            <person name="Zeng Q."/>
            <person name="Gargeya S."/>
            <person name="Fitzgerald M."/>
            <person name="Abouelleil A."/>
            <person name="Alvarado L."/>
            <person name="Chapman S.B."/>
            <person name="Gainer-Dewar J."/>
            <person name="Goldberg J."/>
            <person name="Griggs A."/>
            <person name="Gujja S."/>
            <person name="Hansen M."/>
            <person name="Howarth C."/>
            <person name="Imamovic A."/>
            <person name="Ireland A."/>
            <person name="Larimer J."/>
            <person name="McCowan C."/>
            <person name="Murphy C."/>
            <person name="Pearson M."/>
            <person name="Poon T.W."/>
            <person name="Priest M."/>
            <person name="Roberts A."/>
            <person name="Saif S."/>
            <person name="Shea T."/>
            <person name="Sykes S."/>
            <person name="Wortman J."/>
            <person name="Nusbaum C."/>
            <person name="Birren B."/>
        </authorList>
    </citation>
    <scope>NUCLEOTIDE SEQUENCE [LARGE SCALE GENOMIC DNA]</scope>
    <source>
        <strain evidence="2">NJM9701</strain>
    </source>
</reference>
<evidence type="ECO:0000256" key="1">
    <source>
        <dbReference type="ARBA" id="ARBA00023125"/>
    </source>
</evidence>
<dbReference type="GO" id="GO:0003677">
    <property type="term" value="F:DNA binding"/>
    <property type="evidence" value="ECO:0007669"/>
    <property type="project" value="UniProtKB-KW"/>
</dbReference>
<protein>
    <recommendedName>
        <fullName evidence="3">Core-binding (CB) domain-containing protein</fullName>
    </recommendedName>
</protein>
<dbReference type="Gene3D" id="1.10.150.130">
    <property type="match status" value="1"/>
</dbReference>
<gene>
    <name evidence="2" type="ORF">H310_10872</name>
</gene>
<name>A0A024TP80_9STRA</name>
<dbReference type="GeneID" id="20087922"/>
<sequence length="151" mass="16754">MAVAGVDMVISESLCWAKWGALDTYQKQFESFPQAQKAGKSPETATTEDCSEFFHKLYTRGIKARTINIAKSELVAYFNSKRVSPDPAQDAVARQYIVGLQKLNKKNNADEEKKAHPLTVHELSTLMNRLSGLHPFVGSLLRLLLAVAFLG</sequence>
<evidence type="ECO:0000313" key="2">
    <source>
        <dbReference type="EMBL" id="ETV95828.1"/>
    </source>
</evidence>
<dbReference type="AlphaFoldDB" id="A0A024TP80"/>
<organism evidence="2">
    <name type="scientific">Aphanomyces invadans</name>
    <dbReference type="NCBI Taxonomy" id="157072"/>
    <lineage>
        <taxon>Eukaryota</taxon>
        <taxon>Sar</taxon>
        <taxon>Stramenopiles</taxon>
        <taxon>Oomycota</taxon>
        <taxon>Saprolegniomycetes</taxon>
        <taxon>Saprolegniales</taxon>
        <taxon>Verrucalvaceae</taxon>
        <taxon>Aphanomyces</taxon>
    </lineage>
</organism>
<evidence type="ECO:0008006" key="3">
    <source>
        <dbReference type="Google" id="ProtNLM"/>
    </source>
</evidence>
<accession>A0A024TP80</accession>